<evidence type="ECO:0000313" key="4">
    <source>
        <dbReference type="EMBL" id="PWR03106.1"/>
    </source>
</evidence>
<keyword evidence="1 4" id="KW-0808">Transferase</keyword>
<dbReference type="RefSeq" id="WP_109811140.1">
    <property type="nucleotide sequence ID" value="NZ_QGKU01000030.1"/>
</dbReference>
<dbReference type="InterPro" id="IPR016181">
    <property type="entry name" value="Acyl_CoA_acyltransferase"/>
</dbReference>
<dbReference type="EMBL" id="QGKU01000030">
    <property type="protein sequence ID" value="PWR03106.1"/>
    <property type="molecule type" value="Genomic_DNA"/>
</dbReference>
<dbReference type="InterPro" id="IPR000182">
    <property type="entry name" value="GNAT_dom"/>
</dbReference>
<dbReference type="CDD" id="cd04301">
    <property type="entry name" value="NAT_SF"/>
    <property type="match status" value="1"/>
</dbReference>
<dbReference type="Gene3D" id="3.40.630.30">
    <property type="match status" value="1"/>
</dbReference>
<gene>
    <name evidence="4" type="ORF">DKT77_07755</name>
</gene>
<dbReference type="InterPro" id="IPR050832">
    <property type="entry name" value="Bact_Acetyltransf"/>
</dbReference>
<sequence>MSVRVRPLAAGDRPDWDALWRGYLDFYQTTLPAAQFDLHFARLTGAHHPAWHGLVAMADERPVGIAHVLLHPHGWQAEDTAYLQDLFVAPEARGTGAGRALMLAVYDLADKLGARGVYWTTQHFNTKARTLYDRVGTLTPFLKYARA</sequence>
<dbReference type="Proteomes" id="UP000245680">
    <property type="component" value="Unassembled WGS sequence"/>
</dbReference>
<proteinExistence type="predicted"/>
<evidence type="ECO:0000259" key="3">
    <source>
        <dbReference type="PROSITE" id="PS51186"/>
    </source>
</evidence>
<name>A0A2V2LIV2_9RHOB</name>
<protein>
    <submittedName>
        <fullName evidence="4">GNAT family N-acetyltransferase</fullName>
    </submittedName>
</protein>
<dbReference type="PANTHER" id="PTHR43877">
    <property type="entry name" value="AMINOALKYLPHOSPHONATE N-ACETYLTRANSFERASE-RELATED-RELATED"/>
    <property type="match status" value="1"/>
</dbReference>
<feature type="domain" description="N-acetyltransferase" evidence="3">
    <location>
        <begin position="3"/>
        <end position="147"/>
    </location>
</feature>
<keyword evidence="2" id="KW-0012">Acyltransferase</keyword>
<dbReference type="Pfam" id="PF00583">
    <property type="entry name" value="Acetyltransf_1"/>
    <property type="match status" value="1"/>
</dbReference>
<dbReference type="OrthoDB" id="9805924at2"/>
<dbReference type="GO" id="GO:0016747">
    <property type="term" value="F:acyltransferase activity, transferring groups other than amino-acyl groups"/>
    <property type="evidence" value="ECO:0007669"/>
    <property type="project" value="InterPro"/>
</dbReference>
<organism evidence="4 5">
    <name type="scientific">Meridianimarinicoccus roseus</name>
    <dbReference type="NCBI Taxonomy" id="2072018"/>
    <lineage>
        <taxon>Bacteria</taxon>
        <taxon>Pseudomonadati</taxon>
        <taxon>Pseudomonadota</taxon>
        <taxon>Alphaproteobacteria</taxon>
        <taxon>Rhodobacterales</taxon>
        <taxon>Paracoccaceae</taxon>
        <taxon>Meridianimarinicoccus</taxon>
    </lineage>
</organism>
<keyword evidence="5" id="KW-1185">Reference proteome</keyword>
<accession>A0A2V2LIV2</accession>
<reference evidence="4 5" key="1">
    <citation type="submission" date="2018-05" db="EMBL/GenBank/DDBJ databases">
        <title>Rhodobacteraceae gen. nov., sp. nov. isolated from sea water.</title>
        <authorList>
            <person name="Ren Y."/>
        </authorList>
    </citation>
    <scope>NUCLEOTIDE SEQUENCE [LARGE SCALE GENOMIC DNA]</scope>
    <source>
        <strain evidence="4 5">TG-679</strain>
    </source>
</reference>
<dbReference type="AlphaFoldDB" id="A0A2V2LIV2"/>
<comment type="caution">
    <text evidence="4">The sequence shown here is derived from an EMBL/GenBank/DDBJ whole genome shotgun (WGS) entry which is preliminary data.</text>
</comment>
<dbReference type="PROSITE" id="PS51186">
    <property type="entry name" value="GNAT"/>
    <property type="match status" value="1"/>
</dbReference>
<dbReference type="SUPFAM" id="SSF55729">
    <property type="entry name" value="Acyl-CoA N-acyltransferases (Nat)"/>
    <property type="match status" value="1"/>
</dbReference>
<evidence type="ECO:0000256" key="1">
    <source>
        <dbReference type="ARBA" id="ARBA00022679"/>
    </source>
</evidence>
<evidence type="ECO:0000256" key="2">
    <source>
        <dbReference type="ARBA" id="ARBA00023315"/>
    </source>
</evidence>
<evidence type="ECO:0000313" key="5">
    <source>
        <dbReference type="Proteomes" id="UP000245680"/>
    </source>
</evidence>